<dbReference type="AlphaFoldDB" id="A0A346NMQ3"/>
<gene>
    <name evidence="2" type="ORF">D0Y50_10870</name>
</gene>
<evidence type="ECO:0000259" key="1">
    <source>
        <dbReference type="Pfam" id="PF00590"/>
    </source>
</evidence>
<dbReference type="GO" id="GO:0008168">
    <property type="term" value="F:methyltransferase activity"/>
    <property type="evidence" value="ECO:0007669"/>
    <property type="project" value="InterPro"/>
</dbReference>
<feature type="domain" description="Tetrapyrrole methylase" evidence="1">
    <location>
        <begin position="13"/>
        <end position="212"/>
    </location>
</feature>
<organism evidence="2 3">
    <name type="scientific">Salinimonas sediminis</name>
    <dbReference type="NCBI Taxonomy" id="2303538"/>
    <lineage>
        <taxon>Bacteria</taxon>
        <taxon>Pseudomonadati</taxon>
        <taxon>Pseudomonadota</taxon>
        <taxon>Gammaproteobacteria</taxon>
        <taxon>Alteromonadales</taxon>
        <taxon>Alteromonadaceae</taxon>
        <taxon>Alteromonas/Salinimonas group</taxon>
        <taxon>Salinimonas</taxon>
    </lineage>
</organism>
<dbReference type="InterPro" id="IPR000878">
    <property type="entry name" value="4pyrrol_Mease"/>
</dbReference>
<dbReference type="KEGG" id="salm:D0Y50_10870"/>
<protein>
    <recommendedName>
        <fullName evidence="1">Tetrapyrrole methylase domain-containing protein</fullName>
    </recommendedName>
</protein>
<dbReference type="EMBL" id="CP031769">
    <property type="protein sequence ID" value="AXR06810.1"/>
    <property type="molecule type" value="Genomic_DNA"/>
</dbReference>
<proteinExistence type="predicted"/>
<dbReference type="Proteomes" id="UP000262073">
    <property type="component" value="Chromosome"/>
</dbReference>
<dbReference type="CDD" id="cd19916">
    <property type="entry name" value="OphMA_like"/>
    <property type="match status" value="1"/>
</dbReference>
<dbReference type="SUPFAM" id="SSF53790">
    <property type="entry name" value="Tetrapyrrole methylase"/>
    <property type="match status" value="1"/>
</dbReference>
<reference evidence="2 3" key="1">
    <citation type="submission" date="2018-08" db="EMBL/GenBank/DDBJ databases">
        <title>Salinimonas sediminis sp. nov., a piezophilic bacterium isolated from a deep-sea sediment sample from the New Britain Trench.</title>
        <authorList>
            <person name="Cao J."/>
        </authorList>
    </citation>
    <scope>NUCLEOTIDE SEQUENCE [LARGE SCALE GENOMIC DNA]</scope>
    <source>
        <strain evidence="2 3">N102</strain>
    </source>
</reference>
<dbReference type="Gene3D" id="3.40.1010.10">
    <property type="entry name" value="Cobalt-precorrin-4 Transmethylase, Domain 1"/>
    <property type="match status" value="1"/>
</dbReference>
<dbReference type="OrthoDB" id="1459304at2"/>
<keyword evidence="3" id="KW-1185">Reference proteome</keyword>
<evidence type="ECO:0000313" key="3">
    <source>
        <dbReference type="Proteomes" id="UP000262073"/>
    </source>
</evidence>
<sequence length="263" mass="29536">MTNSSLHLQQGSLVCVGPGMTLGAHMSARCRSHIEHAQVVFTNCHPLMEAWISTMNADVRSLQHLYEEGKDRRDTYQEMIALIMEQLRRNKRVVGAFYGHPGVFAQVPHHAIAQARKEGFSASMEPGISAEDCLYADLGIDPGAFGCQHFETSQFMIYQRQLDTAGYLILWQVALAGDLSISKRVSSSAQRRVLLDLLLEHYPAEHEVILYECPTLITDTVRQDRVRLDTLADIALSPVTTLVLPPAQRLVRNQRVIDKLMQL</sequence>
<dbReference type="InterPro" id="IPR014777">
    <property type="entry name" value="4pyrrole_Mease_sub1"/>
</dbReference>
<dbReference type="Pfam" id="PF00590">
    <property type="entry name" value="TP_methylase"/>
    <property type="match status" value="1"/>
</dbReference>
<accession>A0A346NMQ3</accession>
<evidence type="ECO:0000313" key="2">
    <source>
        <dbReference type="EMBL" id="AXR06810.1"/>
    </source>
</evidence>
<dbReference type="InterPro" id="IPR035996">
    <property type="entry name" value="4pyrrol_Methylase_sf"/>
</dbReference>
<name>A0A346NMQ3_9ALTE</name>